<evidence type="ECO:0000313" key="3">
    <source>
        <dbReference type="Proteomes" id="UP000664859"/>
    </source>
</evidence>
<feature type="compositionally biased region" description="Basic and acidic residues" evidence="1">
    <location>
        <begin position="23"/>
        <end position="35"/>
    </location>
</feature>
<dbReference type="AlphaFoldDB" id="A0A835YPK7"/>
<proteinExistence type="predicted"/>
<evidence type="ECO:0000313" key="2">
    <source>
        <dbReference type="EMBL" id="KAG5179192.1"/>
    </source>
</evidence>
<sequence length="446" mass="49873">MTKAARKTAEETKKQSRLCNKAKKPDKPSEKRKNLTFEDLKRASIDWGHSIDNGDDKQRKHIQVQGKCMSKCTMLLADGSVTPTYNNIQSGHTSPPNMPMEVVQARKEAGNAKRSVTHKARGLGQTHHLEQTTFEALLDVTSLRGVLEYPWAPDGVSVDVALRCADTAADAYCPCQLKASDTTDGGQFDFNLSKSNMLTKYAGRLIVAIGYKQGDDDQLSITQVFVLSHADDMPGKSLCPMVHPQRKDAFANNRFRMDDDEQRKLCRERILEGMRKVPHHTLYETFFSLEVNRNVSKNHKMELIGLKHIYNALPTNTTMTLASDKNKTVDFHIHRAEISLGISAKTASLDHKKPDGTSSGFWFEKGAAPDHHKCDWVLVVYLDKSRTIVEGFSAIKGSAVYTDDKGETFGWHKSGCKQGVHYTICKYKAWELVKAIDIMLKPGGQS</sequence>
<name>A0A835YPK7_9STRA</name>
<comment type="caution">
    <text evidence="2">The sequence shown here is derived from an EMBL/GenBank/DDBJ whole genome shotgun (WGS) entry which is preliminary data.</text>
</comment>
<feature type="region of interest" description="Disordered" evidence="1">
    <location>
        <begin position="1"/>
        <end position="35"/>
    </location>
</feature>
<protein>
    <submittedName>
        <fullName evidence="2">Uncharacterized protein</fullName>
    </submittedName>
</protein>
<evidence type="ECO:0000256" key="1">
    <source>
        <dbReference type="SAM" id="MobiDB-lite"/>
    </source>
</evidence>
<reference evidence="2" key="1">
    <citation type="submission" date="2021-02" db="EMBL/GenBank/DDBJ databases">
        <title>First Annotated Genome of the Yellow-green Alga Tribonema minus.</title>
        <authorList>
            <person name="Mahan K.M."/>
        </authorList>
    </citation>
    <scope>NUCLEOTIDE SEQUENCE</scope>
    <source>
        <strain evidence="2">UTEX B ZZ1240</strain>
    </source>
</reference>
<gene>
    <name evidence="2" type="ORF">JKP88DRAFT_247611</name>
</gene>
<dbReference type="EMBL" id="JAFCMP010000490">
    <property type="protein sequence ID" value="KAG5179192.1"/>
    <property type="molecule type" value="Genomic_DNA"/>
</dbReference>
<accession>A0A835YPK7</accession>
<organism evidence="2 3">
    <name type="scientific">Tribonema minus</name>
    <dbReference type="NCBI Taxonomy" id="303371"/>
    <lineage>
        <taxon>Eukaryota</taxon>
        <taxon>Sar</taxon>
        <taxon>Stramenopiles</taxon>
        <taxon>Ochrophyta</taxon>
        <taxon>PX clade</taxon>
        <taxon>Xanthophyceae</taxon>
        <taxon>Tribonematales</taxon>
        <taxon>Tribonemataceae</taxon>
        <taxon>Tribonema</taxon>
    </lineage>
</organism>
<dbReference type="Proteomes" id="UP000664859">
    <property type="component" value="Unassembled WGS sequence"/>
</dbReference>
<keyword evidence="3" id="KW-1185">Reference proteome</keyword>